<name>A0A0C3DAX9_9AGAM</name>
<dbReference type="Pfam" id="PF11894">
    <property type="entry name" value="Nup192"/>
    <property type="match status" value="1"/>
</dbReference>
<dbReference type="FunCoup" id="A0A0C3DAX9">
    <property type="interactions" value="506"/>
</dbReference>
<organism evidence="6 7">
    <name type="scientific">Scleroderma citrinum Foug A</name>
    <dbReference type="NCBI Taxonomy" id="1036808"/>
    <lineage>
        <taxon>Eukaryota</taxon>
        <taxon>Fungi</taxon>
        <taxon>Dikarya</taxon>
        <taxon>Basidiomycota</taxon>
        <taxon>Agaricomycotina</taxon>
        <taxon>Agaricomycetes</taxon>
        <taxon>Agaricomycetidae</taxon>
        <taxon>Boletales</taxon>
        <taxon>Sclerodermatineae</taxon>
        <taxon>Sclerodermataceae</taxon>
        <taxon>Scleroderma</taxon>
    </lineage>
</organism>
<evidence type="ECO:0000256" key="2">
    <source>
        <dbReference type="ARBA" id="ARBA00005892"/>
    </source>
</evidence>
<feature type="region of interest" description="Disordered" evidence="5">
    <location>
        <begin position="1050"/>
        <end position="1070"/>
    </location>
</feature>
<dbReference type="EMBL" id="KN822185">
    <property type="protein sequence ID" value="KIM53256.1"/>
    <property type="molecule type" value="Genomic_DNA"/>
</dbReference>
<keyword evidence="7" id="KW-1185">Reference proteome</keyword>
<evidence type="ECO:0000256" key="5">
    <source>
        <dbReference type="SAM" id="MobiDB-lite"/>
    </source>
</evidence>
<protein>
    <recommendedName>
        <fullName evidence="8">Nucleoporin Nup186/Nup192/Nup205</fullName>
    </recommendedName>
</protein>
<proteinExistence type="inferred from homology"/>
<dbReference type="OrthoDB" id="2019644at2759"/>
<dbReference type="InterPro" id="IPR021827">
    <property type="entry name" value="Nup186/Nup192/Nup205"/>
</dbReference>
<dbReference type="InParanoid" id="A0A0C3DAX9"/>
<reference evidence="7" key="2">
    <citation type="submission" date="2015-01" db="EMBL/GenBank/DDBJ databases">
        <title>Evolutionary Origins and Diversification of the Mycorrhizal Mutualists.</title>
        <authorList>
            <consortium name="DOE Joint Genome Institute"/>
            <consortium name="Mycorrhizal Genomics Consortium"/>
            <person name="Kohler A."/>
            <person name="Kuo A."/>
            <person name="Nagy L.G."/>
            <person name="Floudas D."/>
            <person name="Copeland A."/>
            <person name="Barry K.W."/>
            <person name="Cichocki N."/>
            <person name="Veneault-Fourrey C."/>
            <person name="LaButti K."/>
            <person name="Lindquist E.A."/>
            <person name="Lipzen A."/>
            <person name="Lundell T."/>
            <person name="Morin E."/>
            <person name="Murat C."/>
            <person name="Riley R."/>
            <person name="Ohm R."/>
            <person name="Sun H."/>
            <person name="Tunlid A."/>
            <person name="Henrissat B."/>
            <person name="Grigoriev I.V."/>
            <person name="Hibbett D.S."/>
            <person name="Martin F."/>
        </authorList>
    </citation>
    <scope>NUCLEOTIDE SEQUENCE [LARGE SCALE GENOMIC DNA]</scope>
    <source>
        <strain evidence="7">Foug A</strain>
    </source>
</reference>
<reference evidence="6 7" key="1">
    <citation type="submission" date="2014-04" db="EMBL/GenBank/DDBJ databases">
        <authorList>
            <consortium name="DOE Joint Genome Institute"/>
            <person name="Kuo A."/>
            <person name="Kohler A."/>
            <person name="Nagy L.G."/>
            <person name="Floudas D."/>
            <person name="Copeland A."/>
            <person name="Barry K.W."/>
            <person name="Cichocki N."/>
            <person name="Veneault-Fourrey C."/>
            <person name="LaButti K."/>
            <person name="Lindquist E.A."/>
            <person name="Lipzen A."/>
            <person name="Lundell T."/>
            <person name="Morin E."/>
            <person name="Murat C."/>
            <person name="Sun H."/>
            <person name="Tunlid A."/>
            <person name="Henrissat B."/>
            <person name="Grigoriev I.V."/>
            <person name="Hibbett D.S."/>
            <person name="Martin F."/>
            <person name="Nordberg H.P."/>
            <person name="Cantor M.N."/>
            <person name="Hua S.X."/>
        </authorList>
    </citation>
    <scope>NUCLEOTIDE SEQUENCE [LARGE SCALE GENOMIC DNA]</scope>
    <source>
        <strain evidence="6 7">Foug A</strain>
    </source>
</reference>
<dbReference type="Proteomes" id="UP000053989">
    <property type="component" value="Unassembled WGS sequence"/>
</dbReference>
<evidence type="ECO:0008006" key="8">
    <source>
        <dbReference type="Google" id="ProtNLM"/>
    </source>
</evidence>
<evidence type="ECO:0000313" key="6">
    <source>
        <dbReference type="EMBL" id="KIM53256.1"/>
    </source>
</evidence>
<comment type="similarity">
    <text evidence="2">Belongs to the NUP186/NUP192/NUP205 family.</text>
</comment>
<dbReference type="GO" id="GO:0006999">
    <property type="term" value="P:nuclear pore organization"/>
    <property type="evidence" value="ECO:0007669"/>
    <property type="project" value="TreeGrafter"/>
</dbReference>
<dbReference type="STRING" id="1036808.A0A0C3DAX9"/>
<comment type="subcellular location">
    <subcellularLocation>
        <location evidence="1">Nucleus</location>
    </subcellularLocation>
</comment>
<accession>A0A0C3DAX9</accession>
<dbReference type="GO" id="GO:0017056">
    <property type="term" value="F:structural constituent of nuclear pore"/>
    <property type="evidence" value="ECO:0007669"/>
    <property type="project" value="TreeGrafter"/>
</dbReference>
<keyword evidence="3" id="KW-0813">Transport</keyword>
<keyword evidence="4" id="KW-0539">Nucleus</keyword>
<evidence type="ECO:0000313" key="7">
    <source>
        <dbReference type="Proteomes" id="UP000053989"/>
    </source>
</evidence>
<dbReference type="PANTHER" id="PTHR31344">
    <property type="entry name" value="NUCLEAR PORE COMPLEX PROTEIN NUP205"/>
    <property type="match status" value="1"/>
</dbReference>
<dbReference type="PANTHER" id="PTHR31344:SF0">
    <property type="entry name" value="NUCLEAR PORE COMPLEX PROTEIN NUP205"/>
    <property type="match status" value="1"/>
</dbReference>
<evidence type="ECO:0000256" key="1">
    <source>
        <dbReference type="ARBA" id="ARBA00004123"/>
    </source>
</evidence>
<gene>
    <name evidence="6" type="ORF">SCLCIDRAFT_1222986</name>
</gene>
<evidence type="ECO:0000256" key="4">
    <source>
        <dbReference type="ARBA" id="ARBA00023242"/>
    </source>
</evidence>
<dbReference type="HOGENOM" id="CLU_001071_0_0_1"/>
<sequence>MESISRLRSELLTTLSSHGHGEQELFDELMLQKSRLQNLFDVGPSSPQEQRELQIGRVTLNGRSLAVNADFAQQAIFLAQQLKCSEKYVASILHSIMSQNPNIDSVTAMEATVVEFHKRRRHLVDCLRFLFEAAESAQLPDTPRLYVRLETFLRQELVPTIKLDGRDVSLAYRIFKEIESLGNAVSEACAAKQCATSNTVPPGSGVQPRLGYDVLNARYDSLKYERWHLSTVYYQLACLGYFSSADIQRAIDWISTNPNDSMTFYIVTAILAAFDPADPQTYAGRVRRSLATDKSMISFMKNKLGPSNWEDAGLKAVVTLKWTLFMTETRHRDSSLENQEGFKTEELESQIWNAVQGDAFPYLVTALIQLQKQSYSSLPSSYAHLVQVTPEQDVQREPPVEEFKLAVLNAYDVLVRSLITYASSELRKIKQRQEDVLASSRTDRARMFRSTVSSTADTEGQAVPRNDIAMLYTFIGILYSTLPPERALQFWGATPFVEDRRPSYIEVTEMTAGKLPSFLQWAVWSTQVRDVGMMTALYDMLSGLAKGQQCSELAYNFLARGGGEVILGSSFPAASGSSHYNAGQVVSWATIFSLLESWASPSPPARAHQPPQQSLAGSFAGFGSQTNAASQSAPQIIIGPKEVLLSQAFLRLLSTVVLYSVAVRLAIANNAQFRAVQTLMSLVPLGIPLELKGAIFDTLASFCEPGAGSAGVELCRNVWTLMERLEVINVRAGSSAGRVGGVMLPPVKGVEVELDEVEAAYKLYPATIPFLNLLSTLLHTPKRLSQKALLMDSESLNTIPDNLGQPYRVSGIGPYVSFVVDNVFANIPRREYLRPSERWRMNDLCLKFVERALASWEVESLLRIGEECVLRREDVVPLLTHPGYEVVSRLLTDSPLQASILSYIVDGVEGFEKDLAEGEPGLRNTIVRVLRITQRVLEIQDIFFDLLLPLIGELDTVPLAATVHPRSYYTRFDQALAYGPRYIPAIATYVVYPAHPELVFLAVKIIAQLTGSLPVQTMLNFIERSSDSERILSGFRQLLESDSVDDVSAAEVHAEQATGAGAPDRESQEPLDQAIRSATLDLLVRNTRTDRPHPNIAHFLLFGGSETNYQIQDPHALGAHRTCVHVILDLINVGVPVIRGKGKDRERRAMASMDPLFTVLPALAEKCYCVIHNLCVHPRTSDAMMRYLRTREDFFVRHLAAVPSKVPESTTAPLIEVLYDDGARVLTNVPTLRAFIGLRSRILDLAALELHVLTNKGLHKSVLDIIQILFGTEDLHDVDFDWEDGIMQPFKDIGQSQLRIIDFVRSLNFDWSDSLSVHPVDLELLASLNLQSCIRPDATGCEVVDKLALMSLLTSASRSLHVQGQITTNAQAERLNAETAYVLESCAIENHRREVSSAAASGYESWRRLLDMTLMKCFNRMPHDRRESMLFDLLHVLPPLIQSDVQERTAILLSEAILTIITKLREDRRYQIMLQSAGGDPEAGSLPEERLYALLRSILECILDNDRSELVRGNLYACLTNYLYLVSADDQGANTTASVNAIGRRSMSLSLSALNSREDIALSESQSARGSPPPGGKPVLSINALEGGSLSVMKTVTDRLINVISRDAIDGTEVWKTVAFTLLDSLVNLCRAEKSRTLLTALVRYGYLSNFVRSVKEAEMPLQHVLKPDPDDLNPLYVYEAKMSLFTRMAQIRHGAERLLEAQILPVLAQCEFLDTRPEADQSFMEHDSFLPSAIQRYHQLFMPALQLVVAMLASLGVKHATASHQALDFLSSHKDTIIILLKNDSEEIGLSYIEEVHLLVSLSGSLLPYVPKSELASMNTGFGGVHGAILGLAARCLGQENWSRFVKPQTNSEVLDAGIFTPGHISETKFDAAVRHKVLLLRRAVIEYLGAASDFTEPEITLVLSPVLLVPRHDERPSRFIATIPTVGKAIETLNELCDDLAAALKQTADLSAELSSRDNIRVDNIEEIVHIPDAAFLQDFDVAQKRLLVRQEYSRLQTEMQDEVKTALGTIEMLLLLLWRHLASYIETDSAYPTAPQPPNLKSSMRLLPAPDTESFKSEAAKKLVGPLVKISNLNLNSENVGVDWLSYQGYIDIMSRRLRDTTGLHDVLE</sequence>
<dbReference type="GO" id="GO:0044611">
    <property type="term" value="C:nuclear pore inner ring"/>
    <property type="evidence" value="ECO:0007669"/>
    <property type="project" value="TreeGrafter"/>
</dbReference>
<evidence type="ECO:0000256" key="3">
    <source>
        <dbReference type="ARBA" id="ARBA00022448"/>
    </source>
</evidence>